<evidence type="ECO:0000256" key="1">
    <source>
        <dbReference type="ARBA" id="ARBA00023015"/>
    </source>
</evidence>
<name>A0ABU9T0E0_9ALTE</name>
<dbReference type="SMART" id="SM00448">
    <property type="entry name" value="REC"/>
    <property type="match status" value="1"/>
</dbReference>
<dbReference type="InterPro" id="IPR016032">
    <property type="entry name" value="Sig_transdc_resp-reg_C-effctor"/>
</dbReference>
<evidence type="ECO:0000259" key="7">
    <source>
        <dbReference type="PROSITE" id="PS51755"/>
    </source>
</evidence>
<dbReference type="PANTHER" id="PTHR48111">
    <property type="entry name" value="REGULATOR OF RPOS"/>
    <property type="match status" value="1"/>
</dbReference>
<dbReference type="InterPro" id="IPR039420">
    <property type="entry name" value="WalR-like"/>
</dbReference>
<dbReference type="Pfam" id="PF00486">
    <property type="entry name" value="Trans_reg_C"/>
    <property type="match status" value="1"/>
</dbReference>
<dbReference type="CDD" id="cd00383">
    <property type="entry name" value="trans_reg_C"/>
    <property type="match status" value="1"/>
</dbReference>
<keyword evidence="9" id="KW-1185">Reference proteome</keyword>
<reference evidence="8 9" key="1">
    <citation type="submission" date="2024-03" db="EMBL/GenBank/DDBJ databases">
        <title>Community enrichment and isolation of bacterial strains for fucoidan degradation.</title>
        <authorList>
            <person name="Sichert A."/>
        </authorList>
    </citation>
    <scope>NUCLEOTIDE SEQUENCE [LARGE SCALE GENOMIC DNA]</scope>
    <source>
        <strain evidence="8 9">AS12</strain>
    </source>
</reference>
<gene>
    <name evidence="8" type="ORF">WNY77_17250</name>
</gene>
<dbReference type="InterPro" id="IPR036388">
    <property type="entry name" value="WH-like_DNA-bd_sf"/>
</dbReference>
<evidence type="ECO:0000256" key="3">
    <source>
        <dbReference type="ARBA" id="ARBA00023163"/>
    </source>
</evidence>
<dbReference type="InterPro" id="IPR011006">
    <property type="entry name" value="CheY-like_superfamily"/>
</dbReference>
<dbReference type="EMBL" id="JBBMQS010000011">
    <property type="protein sequence ID" value="MEM5499161.1"/>
    <property type="molecule type" value="Genomic_DNA"/>
</dbReference>
<keyword evidence="4" id="KW-0597">Phosphoprotein</keyword>
<dbReference type="SUPFAM" id="SSF46894">
    <property type="entry name" value="C-terminal effector domain of the bipartite response regulators"/>
    <property type="match status" value="1"/>
</dbReference>
<accession>A0ABU9T0E0</accession>
<sequence length="222" mass="24479">MRILLVEDDRSLSDALSQSLRSEGYAVNGAGTAAQALSALATGEFTLMILDLGLPDMDGLEVLRQAHRNKHSLPTLILTARDSMTDKITGLDSGADDYLAKPFDMQELLARLRVMERRLGTATSSLISIGNVVLDLATHLVTADNNEKELSRREFMLLKALMENAGRIQSKSQLETKLYEWGDELSSNAIEVHIHNLRKKLPKDFIKTIRGVGYSVTNRVGA</sequence>
<proteinExistence type="predicted"/>
<feature type="domain" description="OmpR/PhoB-type" evidence="7">
    <location>
        <begin position="124"/>
        <end position="218"/>
    </location>
</feature>
<evidence type="ECO:0000256" key="4">
    <source>
        <dbReference type="PROSITE-ProRule" id="PRU00169"/>
    </source>
</evidence>
<keyword evidence="2 5" id="KW-0238">DNA-binding</keyword>
<feature type="modified residue" description="4-aspartylphosphate" evidence="4">
    <location>
        <position position="51"/>
    </location>
</feature>
<dbReference type="Proteomes" id="UP001461163">
    <property type="component" value="Unassembled WGS sequence"/>
</dbReference>
<dbReference type="Gene3D" id="3.40.50.2300">
    <property type="match status" value="1"/>
</dbReference>
<feature type="domain" description="Response regulatory" evidence="6">
    <location>
        <begin position="2"/>
        <end position="116"/>
    </location>
</feature>
<dbReference type="RefSeq" id="WP_006990767.1">
    <property type="nucleotide sequence ID" value="NZ_JBBMQS010000011.1"/>
</dbReference>
<feature type="DNA-binding region" description="OmpR/PhoB-type" evidence="5">
    <location>
        <begin position="124"/>
        <end position="218"/>
    </location>
</feature>
<dbReference type="PANTHER" id="PTHR48111:SF67">
    <property type="entry name" value="TRANSCRIPTIONAL REGULATORY PROTEIN TCTD"/>
    <property type="match status" value="1"/>
</dbReference>
<dbReference type="Gene3D" id="1.10.10.10">
    <property type="entry name" value="Winged helix-like DNA-binding domain superfamily/Winged helix DNA-binding domain"/>
    <property type="match status" value="1"/>
</dbReference>
<evidence type="ECO:0000256" key="2">
    <source>
        <dbReference type="ARBA" id="ARBA00023125"/>
    </source>
</evidence>
<keyword evidence="3" id="KW-0804">Transcription</keyword>
<dbReference type="PROSITE" id="PS50110">
    <property type="entry name" value="RESPONSE_REGULATORY"/>
    <property type="match status" value="1"/>
</dbReference>
<dbReference type="Gene3D" id="6.10.250.690">
    <property type="match status" value="1"/>
</dbReference>
<dbReference type="InterPro" id="IPR001867">
    <property type="entry name" value="OmpR/PhoB-type_DNA-bd"/>
</dbReference>
<dbReference type="PROSITE" id="PS51755">
    <property type="entry name" value="OMPR_PHOB"/>
    <property type="match status" value="1"/>
</dbReference>
<evidence type="ECO:0000259" key="6">
    <source>
        <dbReference type="PROSITE" id="PS50110"/>
    </source>
</evidence>
<dbReference type="InterPro" id="IPR001789">
    <property type="entry name" value="Sig_transdc_resp-reg_receiver"/>
</dbReference>
<evidence type="ECO:0000313" key="9">
    <source>
        <dbReference type="Proteomes" id="UP001461163"/>
    </source>
</evidence>
<dbReference type="SMART" id="SM00862">
    <property type="entry name" value="Trans_reg_C"/>
    <property type="match status" value="1"/>
</dbReference>
<dbReference type="Pfam" id="PF00072">
    <property type="entry name" value="Response_reg"/>
    <property type="match status" value="1"/>
</dbReference>
<organism evidence="8 9">
    <name type="scientific">Paraglaciecola mesophila</name>
    <dbReference type="NCBI Taxonomy" id="197222"/>
    <lineage>
        <taxon>Bacteria</taxon>
        <taxon>Pseudomonadati</taxon>
        <taxon>Pseudomonadota</taxon>
        <taxon>Gammaproteobacteria</taxon>
        <taxon>Alteromonadales</taxon>
        <taxon>Alteromonadaceae</taxon>
        <taxon>Paraglaciecola</taxon>
    </lineage>
</organism>
<evidence type="ECO:0000256" key="5">
    <source>
        <dbReference type="PROSITE-ProRule" id="PRU01091"/>
    </source>
</evidence>
<evidence type="ECO:0000313" key="8">
    <source>
        <dbReference type="EMBL" id="MEM5499161.1"/>
    </source>
</evidence>
<dbReference type="SUPFAM" id="SSF52172">
    <property type="entry name" value="CheY-like"/>
    <property type="match status" value="1"/>
</dbReference>
<keyword evidence="1" id="KW-0805">Transcription regulation</keyword>
<dbReference type="CDD" id="cd17624">
    <property type="entry name" value="REC_OmpR_PmrA-like"/>
    <property type="match status" value="1"/>
</dbReference>
<protein>
    <submittedName>
        <fullName evidence="8">Response regulator</fullName>
    </submittedName>
</protein>
<comment type="caution">
    <text evidence="8">The sequence shown here is derived from an EMBL/GenBank/DDBJ whole genome shotgun (WGS) entry which is preliminary data.</text>
</comment>